<sequence length="415" mass="46598">MDPLVLRLLLAAKQQDLAALRQLHALIELVTQIGDAVHHLQRERGLSNLVMYTPQTSFQIQLNDQAKLVDQALENTARVIQTIMSSGYISAARLQTSIALALQSSFDLAEIRKSVQRYQFRQEVSQTPCEHYSVLIRLWLDVVIEAAGLSVSAQVSRSVLSLIYLLQAKEYAGQERAWGVIAFSGKAAGGELAERLQVLGQSQHDALQALWPAIDAESCLQYRPYFEQDNGQQYAELKQLMLGLCLHSQASPTLAELWYQSASQRIDVLHSMLEPVKANLEQQLTNSKQTYDKEQRVLQHHRSEPAGIVADDVPPLIPSASKYPEQASLLHLLREQSHYISSIEAELCNARIAVQELKIIQRAKLLLIDQHQLTEQQAHHQLQKLAMDMQETLAEVAEQVVEKLACHKKKSAKST</sequence>
<feature type="domain" description="ANTAR" evidence="1">
    <location>
        <begin position="340"/>
        <end position="401"/>
    </location>
</feature>
<name>A0ABV6B9W7_9GAMM</name>
<dbReference type="Pfam" id="PF03861">
    <property type="entry name" value="ANTAR"/>
    <property type="match status" value="1"/>
</dbReference>
<dbReference type="InterPro" id="IPR005561">
    <property type="entry name" value="ANTAR"/>
</dbReference>
<dbReference type="EMBL" id="JBHLXP010000001">
    <property type="protein sequence ID" value="MFC0047169.1"/>
    <property type="molecule type" value="Genomic_DNA"/>
</dbReference>
<dbReference type="PROSITE" id="PS50921">
    <property type="entry name" value="ANTAR"/>
    <property type="match status" value="1"/>
</dbReference>
<dbReference type="Proteomes" id="UP001589813">
    <property type="component" value="Unassembled WGS sequence"/>
</dbReference>
<organism evidence="2 3">
    <name type="scientific">Rheinheimera tilapiae</name>
    <dbReference type="NCBI Taxonomy" id="875043"/>
    <lineage>
        <taxon>Bacteria</taxon>
        <taxon>Pseudomonadati</taxon>
        <taxon>Pseudomonadota</taxon>
        <taxon>Gammaproteobacteria</taxon>
        <taxon>Chromatiales</taxon>
        <taxon>Chromatiaceae</taxon>
        <taxon>Rheinheimera</taxon>
    </lineage>
</organism>
<accession>A0ABV6B9W7</accession>
<evidence type="ECO:0000313" key="2">
    <source>
        <dbReference type="EMBL" id="MFC0047169.1"/>
    </source>
</evidence>
<proteinExistence type="predicted"/>
<dbReference type="InterPro" id="IPR036388">
    <property type="entry name" value="WH-like_DNA-bd_sf"/>
</dbReference>
<dbReference type="InterPro" id="IPR013587">
    <property type="entry name" value="Nitrate/nitrite_sensing"/>
</dbReference>
<dbReference type="RefSeq" id="WP_377240168.1">
    <property type="nucleotide sequence ID" value="NZ_JBHLXP010000001.1"/>
</dbReference>
<evidence type="ECO:0000313" key="3">
    <source>
        <dbReference type="Proteomes" id="UP001589813"/>
    </source>
</evidence>
<gene>
    <name evidence="2" type="ORF">ACFFJP_02555</name>
</gene>
<dbReference type="SMART" id="SM01012">
    <property type="entry name" value="ANTAR"/>
    <property type="match status" value="1"/>
</dbReference>
<dbReference type="Gene3D" id="1.10.10.10">
    <property type="entry name" value="Winged helix-like DNA-binding domain superfamily/Winged helix DNA-binding domain"/>
    <property type="match status" value="1"/>
</dbReference>
<keyword evidence="3" id="KW-1185">Reference proteome</keyword>
<dbReference type="SUPFAM" id="SSF52172">
    <property type="entry name" value="CheY-like"/>
    <property type="match status" value="1"/>
</dbReference>
<protein>
    <submittedName>
        <fullName evidence="2">Nitrate- and nitrite sensing domain-containing protein</fullName>
    </submittedName>
</protein>
<reference evidence="2 3" key="1">
    <citation type="submission" date="2024-09" db="EMBL/GenBank/DDBJ databases">
        <authorList>
            <person name="Sun Q."/>
            <person name="Mori K."/>
        </authorList>
    </citation>
    <scope>NUCLEOTIDE SEQUENCE [LARGE SCALE GENOMIC DNA]</scope>
    <source>
        <strain evidence="2 3">KCTC 23315</strain>
    </source>
</reference>
<dbReference type="InterPro" id="IPR011006">
    <property type="entry name" value="CheY-like_superfamily"/>
</dbReference>
<evidence type="ECO:0000259" key="1">
    <source>
        <dbReference type="PROSITE" id="PS50921"/>
    </source>
</evidence>
<comment type="caution">
    <text evidence="2">The sequence shown here is derived from an EMBL/GenBank/DDBJ whole genome shotgun (WGS) entry which is preliminary data.</text>
</comment>
<dbReference type="Pfam" id="PF08376">
    <property type="entry name" value="NIT"/>
    <property type="match status" value="1"/>
</dbReference>